<evidence type="ECO:0000313" key="2">
    <source>
        <dbReference type="Proteomes" id="UP000540929"/>
    </source>
</evidence>
<proteinExistence type="predicted"/>
<keyword evidence="2" id="KW-1185">Reference proteome</keyword>
<name>A0A7Y9WS00_9BURK</name>
<accession>A0A7Y9WS00</accession>
<gene>
    <name evidence="1" type="ORF">GGD40_005625</name>
</gene>
<dbReference type="EMBL" id="JACCAS010000002">
    <property type="protein sequence ID" value="NYH26054.1"/>
    <property type="molecule type" value="Genomic_DNA"/>
</dbReference>
<evidence type="ECO:0000313" key="1">
    <source>
        <dbReference type="EMBL" id="NYH26054.1"/>
    </source>
</evidence>
<dbReference type="AlphaFoldDB" id="A0A7Y9WS00"/>
<organism evidence="1 2">
    <name type="scientific">Paraburkholderia bryophila</name>
    <dbReference type="NCBI Taxonomy" id="420952"/>
    <lineage>
        <taxon>Bacteria</taxon>
        <taxon>Pseudomonadati</taxon>
        <taxon>Pseudomonadota</taxon>
        <taxon>Betaproteobacteria</taxon>
        <taxon>Burkholderiales</taxon>
        <taxon>Burkholderiaceae</taxon>
        <taxon>Paraburkholderia</taxon>
    </lineage>
</organism>
<comment type="caution">
    <text evidence="1">The sequence shown here is derived from an EMBL/GenBank/DDBJ whole genome shotgun (WGS) entry which is preliminary data.</text>
</comment>
<dbReference type="RefSeq" id="WP_179745789.1">
    <property type="nucleotide sequence ID" value="NZ_JACCAS010000002.1"/>
</dbReference>
<reference evidence="1 2" key="1">
    <citation type="submission" date="2020-07" db="EMBL/GenBank/DDBJ databases">
        <title>Exploring microbial biodiversity for novel pathways involved in the catabolism of aromatic compounds derived from lignin.</title>
        <authorList>
            <person name="Elkins J."/>
        </authorList>
    </citation>
    <scope>NUCLEOTIDE SEQUENCE [LARGE SCALE GENOMIC DNA]</scope>
    <source>
        <strain evidence="1 2">H2C3C</strain>
    </source>
</reference>
<sequence>MLANPALQAFSMFLVGTALTLGDVHSHVWARACWCLTDVLFLMAFVQWLRWPGSYGRKLESIWYLRWGGRVSLRKAAEIVYSEARAQESVWAHAAERMSLDKSPDGILCYIAEVIKQDTTIYGKRPPSTHVEKLDPLQLKYGTVTNGAREVRMRDNAKTVFTDLQVDAKELRRALHEVRESLRTTMPI</sequence>
<dbReference type="Proteomes" id="UP000540929">
    <property type="component" value="Unassembled WGS sequence"/>
</dbReference>
<protein>
    <submittedName>
        <fullName evidence="1">Uncharacterized protein</fullName>
    </submittedName>
</protein>